<evidence type="ECO:0000259" key="8">
    <source>
        <dbReference type="PROSITE" id="PS50222"/>
    </source>
</evidence>
<feature type="domain" description="Calponin-homology (CH)" evidence="7">
    <location>
        <begin position="542"/>
        <end position="650"/>
    </location>
</feature>
<sequence length="1692" mass="185188">MCGIPWAYRCLIRRKYPQFQQDEIFALQDAFRKLDVDDNGYLDEATVIKATQQSERQPYDVVRQTLKEVELDSSRRVELEDYVDLISKIRGGSTQNKPPGGPVRAAAPIPGNGAPSPRHVSKGSIGGKIHVQGSSANVTHTINEDERTEFTRHINAVLAGDPDIGHLLPFPTDTFQMFDECKDGLVLAKLINDSVPDTIDERVLNRPGKKIKQLNAFHMTENNNIVINSAKGIGCSVVNIGSQDIIEVREHLILGLIWQIIRRGLLGKIDIKLHPELYRLLEEDETLDQFLRLPPEQILLRWFNYHLKNAKWDRRVTNFSTDVKDGENYTVLLNQLAPDVCSRAPLQTRDLLQRAEQVLSNAEKLDCRKFLTPSSLVAGNPKLNLAFVANLFNTHPGLDPITEEDKLEVEDFDAEGEREARVFTLWLNSLDVQPAVNSLFDDLRDGTVLLQAYDKVIPGSVNWRHVNRPPASGGEMMRFKAVENTNYAIELGKHNGFSLVGIQGADITDGQRTLTLGLVWQLMRRDITNTLSSLAQRMGKREMTDAEMIRWANDMSRKGGRNSAIRSFKDPSIGSGLFLLDVLNGMKSSYVDYDLVTPGRTDEEAYANAKLSISIARKMGATIWLVPEDICQVRSRLVTTFIGSLMATYEKISERTPLLLKVRLYISLLFDATAMDRSVDTVPALRSSPPDQDATSTHCDSESIGQGDLNKGSTSAPSQRSLTDHVLHFCSTASNEAVIAVGVCLAAVTVIFFGRLGLLLIGIVTGVILHASWGDAYFQSHGGVPRHELTRKLLDWPKKEPQDDEISKDTTAISRRSSRIAADYSSLPPATAAALNFLTEAIIRDYVKYWYTPLLPSEASFPDSCRRTLTAFLSSMSTHLSRKRATDTFLQFLINSSSMIIVFFNELSTALAAGPSISSTPEEAISSYLEQNPDSSLANVLAVEQQRKKLNMVADDILASFLDATAYRCEPVRLFLREVFAGVVLEAVIKSCSSPQFINGWIVYLLEEGEPELMNAIDAGVEGARKDGNVAAGSTPVDESIGATTPEGRLRSESLPPSSSSLGNTKEGNATSQTANGRAYKSKSMAIEGVAERTKEDLLHNGRNAHYTINDESISRNSADGNGTMERGAGGSKENTIPIESQRDGSEQASNKQVFTDFDQILPPKLPTSSHQPAAPQTEQNPPLTLHCASVSIDDLSESGDKGVVRAKPTGDYALQIEPASSRYPGWIVFRKYSDFESLHEVLGPISRLNHINDFAEHYPTLPTWKGNSKQTLRQGLEKYLRDALRHETLAESERMRRFLGKDRSLDAAPKTPLKSGFSFPGQTAFEGVGKGVLDALTNAPKGVAGGSKAVFGGMTGVFGGAGGNKRSNSLSIGRQSPPASLNNETVARSADGDVDKNLKNDRHLSTPILPSRSNGDTGSRTSVDSKRSSLKSPLLSSPGRDCDPGTLLESDGKHDTGQGTICVSDTSESGKEAQSISLSQSPTEIPRSGQNSSDGISTQPENASPAAAGSSLSQGTVKADKTQETTSSLSSEEAQMAVELIFAVINELYTLSSAWNFRKTLLNAAKSYILRPGNPNLEAIRALLQESVIETYTKDDILADQIKKMRENCLPTEDELKTWPPPPDENEQEKLRNKARKLLIERGMPQALVSVMGAAATGEALGKVFDCLQIEVVARGFVFALLLQALKTATL</sequence>
<name>V5G1P5_BYSSN</name>
<dbReference type="InterPro" id="IPR013937">
    <property type="entry name" value="Sorting_nexin_C"/>
</dbReference>
<dbReference type="SMART" id="SM00033">
    <property type="entry name" value="CH"/>
    <property type="match status" value="4"/>
</dbReference>
<dbReference type="FunFam" id="1.10.418.10:FF:000027">
    <property type="entry name" value="Probable fimbrin"/>
    <property type="match status" value="1"/>
</dbReference>
<feature type="compositionally biased region" description="Polar residues" evidence="6">
    <location>
        <begin position="1167"/>
        <end position="1183"/>
    </location>
</feature>
<comment type="caution">
    <text evidence="10">The sequence shown here is derived from an EMBL/GenBank/DDBJ whole genome shotgun (WGS) entry which is preliminary data.</text>
</comment>
<dbReference type="GO" id="GO:0051017">
    <property type="term" value="P:actin filament bundle assembly"/>
    <property type="evidence" value="ECO:0007669"/>
    <property type="project" value="InterPro"/>
</dbReference>
<dbReference type="PROSITE" id="PS50222">
    <property type="entry name" value="EF_HAND_2"/>
    <property type="match status" value="1"/>
</dbReference>
<evidence type="ECO:0000313" key="10">
    <source>
        <dbReference type="EMBL" id="GAD98303.1"/>
    </source>
</evidence>
<dbReference type="PROSITE" id="PS00019">
    <property type="entry name" value="ACTININ_1"/>
    <property type="match status" value="1"/>
</dbReference>
<keyword evidence="4" id="KW-0009">Actin-binding</keyword>
<dbReference type="PROSITE" id="PS51207">
    <property type="entry name" value="PXA"/>
    <property type="match status" value="1"/>
</dbReference>
<dbReference type="InterPro" id="IPR036871">
    <property type="entry name" value="PX_dom_sf"/>
</dbReference>
<feature type="domain" description="Calponin-homology (CH)" evidence="7">
    <location>
        <begin position="417"/>
        <end position="527"/>
    </location>
</feature>
<evidence type="ECO:0000259" key="7">
    <source>
        <dbReference type="PROSITE" id="PS50021"/>
    </source>
</evidence>
<keyword evidence="11" id="KW-1185">Reference proteome</keyword>
<dbReference type="InterPro" id="IPR001589">
    <property type="entry name" value="Actinin_actin-bd_CS"/>
</dbReference>
<feature type="region of interest" description="Disordered" evidence="6">
    <location>
        <begin position="1027"/>
        <end position="1083"/>
    </location>
</feature>
<evidence type="ECO:0000256" key="4">
    <source>
        <dbReference type="ARBA" id="ARBA00023203"/>
    </source>
</evidence>
<dbReference type="InterPro" id="IPR003114">
    <property type="entry name" value="Phox_assoc"/>
</dbReference>
<dbReference type="Gene3D" id="1.10.238.10">
    <property type="entry name" value="EF-hand"/>
    <property type="match status" value="1"/>
</dbReference>
<dbReference type="eggNOG" id="KOG0046">
    <property type="taxonomic scope" value="Eukaryota"/>
</dbReference>
<feature type="compositionally biased region" description="Polar residues" evidence="6">
    <location>
        <begin position="1110"/>
        <end position="1121"/>
    </location>
</feature>
<feature type="domain" description="Calponin-homology (CH)" evidence="7">
    <location>
        <begin position="144"/>
        <end position="265"/>
    </location>
</feature>
<feature type="region of interest" description="Disordered" evidence="6">
    <location>
        <begin position="682"/>
        <end position="717"/>
    </location>
</feature>
<dbReference type="CDD" id="cd21297">
    <property type="entry name" value="CH_FIMB_rpt2"/>
    <property type="match status" value="1"/>
</dbReference>
<dbReference type="Pfam" id="PF00787">
    <property type="entry name" value="PX"/>
    <property type="match status" value="1"/>
</dbReference>
<feature type="domain" description="PXA" evidence="9">
    <location>
        <begin position="828"/>
        <end position="1010"/>
    </location>
</feature>
<dbReference type="CDD" id="cd21294">
    <property type="entry name" value="CH_FIMB_rpt1"/>
    <property type="match status" value="1"/>
</dbReference>
<dbReference type="SMART" id="SM00313">
    <property type="entry name" value="PXA"/>
    <property type="match status" value="1"/>
</dbReference>
<feature type="compositionally biased region" description="Polar residues" evidence="6">
    <location>
        <begin position="1458"/>
        <end position="1503"/>
    </location>
</feature>
<feature type="region of interest" description="Disordered" evidence="6">
    <location>
        <begin position="1369"/>
        <end position="1533"/>
    </location>
</feature>
<dbReference type="InterPro" id="IPR011992">
    <property type="entry name" value="EF-hand-dom_pair"/>
</dbReference>
<dbReference type="Gene3D" id="1.10.418.10">
    <property type="entry name" value="Calponin-like domain"/>
    <property type="match status" value="4"/>
</dbReference>
<dbReference type="InterPro" id="IPR036872">
    <property type="entry name" value="CH_dom_sf"/>
</dbReference>
<dbReference type="InterPro" id="IPR001683">
    <property type="entry name" value="PX_dom"/>
</dbReference>
<evidence type="ECO:0000256" key="6">
    <source>
        <dbReference type="SAM" id="MobiDB-lite"/>
    </source>
</evidence>
<proteinExistence type="predicted"/>
<feature type="compositionally biased region" description="Basic and acidic residues" evidence="6">
    <location>
        <begin position="1391"/>
        <end position="1405"/>
    </location>
</feature>
<feature type="compositionally biased region" description="Polar residues" evidence="6">
    <location>
        <begin position="689"/>
        <end position="698"/>
    </location>
</feature>
<dbReference type="SUPFAM" id="SSF64268">
    <property type="entry name" value="PX domain"/>
    <property type="match status" value="1"/>
</dbReference>
<dbReference type="GO" id="GO:0051015">
    <property type="term" value="F:actin filament binding"/>
    <property type="evidence" value="ECO:0007669"/>
    <property type="project" value="InterPro"/>
</dbReference>
<dbReference type="Proteomes" id="UP000018001">
    <property type="component" value="Unassembled WGS sequence"/>
</dbReference>
<feature type="domain" description="Calponin-homology (CH)" evidence="7">
    <location>
        <begin position="293"/>
        <end position="396"/>
    </location>
</feature>
<dbReference type="GO" id="GO:0110009">
    <property type="term" value="P:formin-nucleated actin cable organization"/>
    <property type="evidence" value="ECO:0007669"/>
    <property type="project" value="UniProtKB-ARBA"/>
</dbReference>
<evidence type="ECO:0000256" key="3">
    <source>
        <dbReference type="ARBA" id="ARBA00022837"/>
    </source>
</evidence>
<feature type="compositionally biased region" description="Polar residues" evidence="6">
    <location>
        <begin position="1412"/>
        <end position="1423"/>
    </location>
</feature>
<dbReference type="GO" id="GO:0032432">
    <property type="term" value="C:actin filament bundle"/>
    <property type="evidence" value="ECO:0007669"/>
    <property type="project" value="TreeGrafter"/>
</dbReference>
<keyword evidence="3" id="KW-0106">Calcium</keyword>
<dbReference type="PANTHER" id="PTHR19961">
    <property type="entry name" value="FIMBRIN/PLASTIN"/>
    <property type="match status" value="1"/>
</dbReference>
<dbReference type="Pfam" id="PF08628">
    <property type="entry name" value="Nexin_C"/>
    <property type="match status" value="1"/>
</dbReference>
<feature type="region of interest" description="Disordered" evidence="6">
    <location>
        <begin position="1109"/>
        <end position="1183"/>
    </location>
</feature>
<dbReference type="PROSITE" id="PS50021">
    <property type="entry name" value="CH"/>
    <property type="match status" value="4"/>
</dbReference>
<feature type="domain" description="EF-hand" evidence="8">
    <location>
        <begin position="22"/>
        <end position="57"/>
    </location>
</feature>
<dbReference type="InParanoid" id="V5G1P5"/>
<dbReference type="SUPFAM" id="SSF47576">
    <property type="entry name" value="Calponin-homology domain, CH-domain"/>
    <property type="match status" value="1"/>
</dbReference>
<dbReference type="CDD" id="cd21303">
    <property type="entry name" value="CH_FIMB_rpt4"/>
    <property type="match status" value="1"/>
</dbReference>
<evidence type="ECO:0000256" key="5">
    <source>
        <dbReference type="ARBA" id="ARBA00073963"/>
    </source>
</evidence>
<dbReference type="InterPro" id="IPR001715">
    <property type="entry name" value="CH_dom"/>
</dbReference>
<keyword evidence="1" id="KW-0479">Metal-binding</keyword>
<evidence type="ECO:0000313" key="11">
    <source>
        <dbReference type="Proteomes" id="UP000018001"/>
    </source>
</evidence>
<dbReference type="Pfam" id="PF00307">
    <property type="entry name" value="CH"/>
    <property type="match status" value="4"/>
</dbReference>
<dbReference type="InterPro" id="IPR039959">
    <property type="entry name" value="Fimbrin/Plastin"/>
</dbReference>
<feature type="compositionally biased region" description="Polar residues" evidence="6">
    <location>
        <begin position="1369"/>
        <end position="1387"/>
    </location>
</feature>
<keyword evidence="2" id="KW-0677">Repeat</keyword>
<dbReference type="GO" id="GO:0030479">
    <property type="term" value="C:actin cortical patch"/>
    <property type="evidence" value="ECO:0007669"/>
    <property type="project" value="UniProtKB-ARBA"/>
</dbReference>
<dbReference type="FunFam" id="1.10.418.10:FF:000010">
    <property type="entry name" value="Plastin-3 isoform 1"/>
    <property type="match status" value="1"/>
</dbReference>
<dbReference type="GO" id="GO:0051639">
    <property type="term" value="P:actin filament network formation"/>
    <property type="evidence" value="ECO:0007669"/>
    <property type="project" value="TreeGrafter"/>
</dbReference>
<dbReference type="HOGENOM" id="CLU_241135_0_0_1"/>
<evidence type="ECO:0000259" key="9">
    <source>
        <dbReference type="PROSITE" id="PS51207"/>
    </source>
</evidence>
<gene>
    <name evidence="10" type="ORF">PVAR5_6995</name>
</gene>
<feature type="region of interest" description="Disordered" evidence="6">
    <location>
        <begin position="90"/>
        <end position="123"/>
    </location>
</feature>
<dbReference type="SUPFAM" id="SSF47473">
    <property type="entry name" value="EF-hand"/>
    <property type="match status" value="1"/>
</dbReference>
<dbReference type="PROSITE" id="PS00020">
    <property type="entry name" value="ACTININ_2"/>
    <property type="match status" value="1"/>
</dbReference>
<dbReference type="CDD" id="cd21300">
    <property type="entry name" value="CH_FIMB_rpt3"/>
    <property type="match status" value="1"/>
</dbReference>
<dbReference type="GO" id="GO:0005509">
    <property type="term" value="F:calcium ion binding"/>
    <property type="evidence" value="ECO:0007669"/>
    <property type="project" value="InterPro"/>
</dbReference>
<dbReference type="CDD" id="cd06093">
    <property type="entry name" value="PX_domain"/>
    <property type="match status" value="1"/>
</dbReference>
<dbReference type="GO" id="GO:0005884">
    <property type="term" value="C:actin filament"/>
    <property type="evidence" value="ECO:0007669"/>
    <property type="project" value="TreeGrafter"/>
</dbReference>
<dbReference type="FunFam" id="1.10.418.10:FF:000042">
    <property type="entry name" value="Fimbrin, putative"/>
    <property type="match status" value="1"/>
</dbReference>
<reference evidence="11" key="1">
    <citation type="journal article" date="2014" name="Genome Announc.">
        <title>Draft genome sequence of the formaldehyde-resistant fungus Byssochlamys spectabilis No. 5 (anamorph Paecilomyces variotii No. 5) (NBRC109023).</title>
        <authorList>
            <person name="Oka T."/>
            <person name="Ekino K."/>
            <person name="Fukuda K."/>
            <person name="Nomura Y."/>
        </authorList>
    </citation>
    <scope>NUCLEOTIDE SEQUENCE [LARGE SCALE GENOMIC DNA]</scope>
    <source>
        <strain evidence="11">No. 5 / NBRC 109023</strain>
    </source>
</reference>
<evidence type="ECO:0000256" key="2">
    <source>
        <dbReference type="ARBA" id="ARBA00022737"/>
    </source>
</evidence>
<evidence type="ECO:0000256" key="1">
    <source>
        <dbReference type="ARBA" id="ARBA00022723"/>
    </source>
</evidence>
<feature type="compositionally biased region" description="Polar residues" evidence="6">
    <location>
        <begin position="1063"/>
        <end position="1076"/>
    </location>
</feature>
<organism evidence="10 11">
    <name type="scientific">Byssochlamys spectabilis (strain No. 5 / NBRC 109023)</name>
    <name type="common">Paecilomyces variotii</name>
    <dbReference type="NCBI Taxonomy" id="1356009"/>
    <lineage>
        <taxon>Eukaryota</taxon>
        <taxon>Fungi</taxon>
        <taxon>Dikarya</taxon>
        <taxon>Ascomycota</taxon>
        <taxon>Pezizomycotina</taxon>
        <taxon>Eurotiomycetes</taxon>
        <taxon>Eurotiomycetidae</taxon>
        <taxon>Eurotiales</taxon>
        <taxon>Thermoascaceae</taxon>
        <taxon>Paecilomyces</taxon>
    </lineage>
</organism>
<dbReference type="FunFam" id="1.10.418.10:FF:000016">
    <property type="entry name" value="Probable fimbrin"/>
    <property type="match status" value="1"/>
</dbReference>
<dbReference type="EMBL" id="BAUL01000239">
    <property type="protein sequence ID" value="GAD98303.1"/>
    <property type="molecule type" value="Genomic_DNA"/>
</dbReference>
<feature type="compositionally biased region" description="Low complexity" evidence="6">
    <location>
        <begin position="1053"/>
        <end position="1062"/>
    </location>
</feature>
<dbReference type="InterPro" id="IPR002048">
    <property type="entry name" value="EF_hand_dom"/>
</dbReference>
<protein>
    <recommendedName>
        <fullName evidence="5">Fimbrin</fullName>
    </recommendedName>
</protein>
<dbReference type="GO" id="GO:0035091">
    <property type="term" value="F:phosphatidylinositol binding"/>
    <property type="evidence" value="ECO:0007669"/>
    <property type="project" value="InterPro"/>
</dbReference>
<accession>V5G1P5</accession>
<dbReference type="OrthoDB" id="431378at2759"/>
<dbReference type="Pfam" id="PF13499">
    <property type="entry name" value="EF-hand_7"/>
    <property type="match status" value="1"/>
</dbReference>
<dbReference type="Gene3D" id="3.30.1520.10">
    <property type="entry name" value="Phox-like domain"/>
    <property type="match status" value="1"/>
</dbReference>
<dbReference type="PANTHER" id="PTHR19961:SF18">
    <property type="entry name" value="FI19014P1"/>
    <property type="match status" value="1"/>
</dbReference>
<dbReference type="Pfam" id="PF02194">
    <property type="entry name" value="PXA"/>
    <property type="match status" value="1"/>
</dbReference>